<protein>
    <submittedName>
        <fullName evidence="5">LytTR family transcriptional regulator</fullName>
    </submittedName>
</protein>
<dbReference type="Proteomes" id="UP000321685">
    <property type="component" value="Unassembled WGS sequence"/>
</dbReference>
<dbReference type="RefSeq" id="WP_147109927.1">
    <property type="nucleotide sequence ID" value="NZ_BJVJ01000039.1"/>
</dbReference>
<dbReference type="Pfam" id="PF03816">
    <property type="entry name" value="LytR_cpsA_psr"/>
    <property type="match status" value="1"/>
</dbReference>
<proteinExistence type="inferred from homology"/>
<evidence type="ECO:0000313" key="6">
    <source>
        <dbReference type="Proteomes" id="UP000321685"/>
    </source>
</evidence>
<evidence type="ECO:0000256" key="2">
    <source>
        <dbReference type="SAM" id="MobiDB-lite"/>
    </source>
</evidence>
<dbReference type="PANTHER" id="PTHR33392:SF6">
    <property type="entry name" value="POLYISOPRENYL-TEICHOIC ACID--PEPTIDOGLYCAN TEICHOIC ACID TRANSFERASE TAGU"/>
    <property type="match status" value="1"/>
</dbReference>
<dbReference type="InterPro" id="IPR050922">
    <property type="entry name" value="LytR/CpsA/Psr_CW_biosynth"/>
</dbReference>
<feature type="domain" description="Cell envelope-related transcriptional attenuator" evidence="4">
    <location>
        <begin position="107"/>
        <end position="277"/>
    </location>
</feature>
<evidence type="ECO:0000256" key="1">
    <source>
        <dbReference type="ARBA" id="ARBA00006068"/>
    </source>
</evidence>
<sequence length="431" mass="44826">MARGGGGVRRASGARRRWGLAGKVLVTVVSLVVLTAAGYGWSTFRALAGSIVTSDVLSDSTSRTGPPSRTITALVVGVDSRTDAQGRPLPQDVLDAMHAGPDDGQLNTDTIILLRIPADPGKPVVAVSFPRDSYVKLAGDLGTHKINSAYGRAVTSTTRTLQEQGLDADTVRRQALEAGRKALVATVTQLTGIVVDHYAEINLAGFVELTDAIGGVPVCLTEPVDDARWSGAVLPAGPQTLDGADALAFVRQRHGLEGGDLDRITRQQAYMAGLANTLLGGGRLADPSTVQRVLGIVGRYVVLDQGWDLDQIVGQVRQVSASKVEFHTIPTIRPDLYTPYDGVAVEIDADAVRTFVRSTLDGLPVPTTAVAASGTRTAPPTPSTTAPRTTTPRTTAPITSTDSTPTGSTPTGGATTTEPQPITGATVPCVS</sequence>
<gene>
    <name evidence="5" type="ORF">PSU4_36770</name>
</gene>
<keyword evidence="3" id="KW-0472">Membrane</keyword>
<dbReference type="AlphaFoldDB" id="A0A511DKC5"/>
<keyword evidence="6" id="KW-1185">Reference proteome</keyword>
<feature type="region of interest" description="Disordered" evidence="2">
    <location>
        <begin position="366"/>
        <end position="431"/>
    </location>
</feature>
<dbReference type="EMBL" id="BJVJ01000039">
    <property type="protein sequence ID" value="GEL24723.1"/>
    <property type="molecule type" value="Genomic_DNA"/>
</dbReference>
<keyword evidence="3" id="KW-1133">Transmembrane helix</keyword>
<evidence type="ECO:0000256" key="3">
    <source>
        <dbReference type="SAM" id="Phobius"/>
    </source>
</evidence>
<feature type="transmembrane region" description="Helical" evidence="3">
    <location>
        <begin position="20"/>
        <end position="41"/>
    </location>
</feature>
<dbReference type="NCBIfam" id="TIGR00350">
    <property type="entry name" value="lytR_cpsA_psr"/>
    <property type="match status" value="1"/>
</dbReference>
<reference evidence="5 6" key="1">
    <citation type="submission" date="2019-07" db="EMBL/GenBank/DDBJ databases">
        <title>Whole genome shotgun sequence of Pseudonocardia sulfidoxydans NBRC 16205.</title>
        <authorList>
            <person name="Hosoyama A."/>
            <person name="Uohara A."/>
            <person name="Ohji S."/>
            <person name="Ichikawa N."/>
        </authorList>
    </citation>
    <scope>NUCLEOTIDE SEQUENCE [LARGE SCALE GENOMIC DNA]</scope>
    <source>
        <strain evidence="5 6">NBRC 16205</strain>
    </source>
</reference>
<feature type="compositionally biased region" description="Low complexity" evidence="2">
    <location>
        <begin position="371"/>
        <end position="417"/>
    </location>
</feature>
<comment type="similarity">
    <text evidence="1">Belongs to the LytR/CpsA/Psr (LCP) family.</text>
</comment>
<evidence type="ECO:0000259" key="4">
    <source>
        <dbReference type="Pfam" id="PF03816"/>
    </source>
</evidence>
<accession>A0A511DKC5</accession>
<comment type="caution">
    <text evidence="5">The sequence shown here is derived from an EMBL/GenBank/DDBJ whole genome shotgun (WGS) entry which is preliminary data.</text>
</comment>
<evidence type="ECO:0000313" key="5">
    <source>
        <dbReference type="EMBL" id="GEL24723.1"/>
    </source>
</evidence>
<dbReference type="Gene3D" id="3.40.630.190">
    <property type="entry name" value="LCP protein"/>
    <property type="match status" value="1"/>
</dbReference>
<organism evidence="5 6">
    <name type="scientific">Pseudonocardia sulfidoxydans NBRC 16205</name>
    <dbReference type="NCBI Taxonomy" id="1223511"/>
    <lineage>
        <taxon>Bacteria</taxon>
        <taxon>Bacillati</taxon>
        <taxon>Actinomycetota</taxon>
        <taxon>Actinomycetes</taxon>
        <taxon>Pseudonocardiales</taxon>
        <taxon>Pseudonocardiaceae</taxon>
        <taxon>Pseudonocardia</taxon>
    </lineage>
</organism>
<dbReference type="PANTHER" id="PTHR33392">
    <property type="entry name" value="POLYISOPRENYL-TEICHOIC ACID--PEPTIDOGLYCAN TEICHOIC ACID TRANSFERASE TAGU"/>
    <property type="match status" value="1"/>
</dbReference>
<dbReference type="InterPro" id="IPR004474">
    <property type="entry name" value="LytR_CpsA_psr"/>
</dbReference>
<name>A0A511DKC5_9PSEU</name>
<dbReference type="OrthoDB" id="9782542at2"/>
<keyword evidence="3" id="KW-0812">Transmembrane</keyword>